<organism evidence="1 2">
    <name type="scientific">Stygiolobus azoricus</name>
    <dbReference type="NCBI Taxonomy" id="41675"/>
    <lineage>
        <taxon>Archaea</taxon>
        <taxon>Thermoproteota</taxon>
        <taxon>Thermoprotei</taxon>
        <taxon>Sulfolobales</taxon>
        <taxon>Sulfolobaceae</taxon>
        <taxon>Stygiolobus</taxon>
    </lineage>
</organism>
<dbReference type="Proteomes" id="UP000423396">
    <property type="component" value="Chromosome"/>
</dbReference>
<keyword evidence="2" id="KW-1185">Reference proteome</keyword>
<dbReference type="AlphaFoldDB" id="A0A650CQL5"/>
<name>A0A650CQL5_9CREN</name>
<evidence type="ECO:0000313" key="2">
    <source>
        <dbReference type="Proteomes" id="UP000423396"/>
    </source>
</evidence>
<protein>
    <submittedName>
        <fullName evidence="1">Uncharacterized protein</fullName>
    </submittedName>
</protein>
<dbReference type="OrthoDB" id="35796at2157"/>
<dbReference type="RefSeq" id="WP_156007575.1">
    <property type="nucleotide sequence ID" value="NZ_CP045483.1"/>
</dbReference>
<sequence>MNYIALAHKSGLDKDLTVSVYKKINGGYFVSLSYAKPPILYVLDNWPKKYLRKNFIIWTVTKNYENVDKIISLFITLDVYLLHSMASLLSGKSFSLALAEKDIQEVFRRIEEEAISQGFTSYPTREDVVIDPKDIQILAKEIADRRNSEEINADIYSVINEIAYQSEFSNQLREKKSWFKSIKRGDILKAIGLQGKLDEFFDFEKVKLTYLIASTTLYFDNKVTEVGITETVNAIKNGDPMLNDEFNKVKEEVKQKAQYF</sequence>
<proteinExistence type="predicted"/>
<accession>A0A650CQL5</accession>
<gene>
    <name evidence="1" type="ORF">D1868_09100</name>
</gene>
<reference evidence="1 2" key="1">
    <citation type="submission" date="2019-10" db="EMBL/GenBank/DDBJ databases">
        <title>Genome Sequences from Six Type Strain Members of the Archaeal Family Sulfolobaceae: Acidianus ambivalens, Acidianus infernus, Metallosphaera prunae, Stygiolobus azoricus, Sulfolobus metallicus, and Sulfurisphaera ohwakuensis.</title>
        <authorList>
            <person name="Counts J.A."/>
            <person name="Kelly R.M."/>
        </authorList>
    </citation>
    <scope>NUCLEOTIDE SEQUENCE [LARGE SCALE GENOMIC DNA]</scope>
    <source>
        <strain evidence="1 2">FC6</strain>
    </source>
</reference>
<dbReference type="GeneID" id="42799224"/>
<dbReference type="KEGG" id="sazo:D1868_09100"/>
<evidence type="ECO:0000313" key="1">
    <source>
        <dbReference type="EMBL" id="QGR20126.1"/>
    </source>
</evidence>
<dbReference type="EMBL" id="CP045483">
    <property type="protein sequence ID" value="QGR20126.1"/>
    <property type="molecule type" value="Genomic_DNA"/>
</dbReference>